<protein>
    <recommendedName>
        <fullName evidence="3">ubiquitinyl hydrolase 1</fullName>
        <ecNumber evidence="3">3.4.19.12</ecNumber>
    </recommendedName>
</protein>
<dbReference type="Pfam" id="PF00443">
    <property type="entry name" value="UCH"/>
    <property type="match status" value="1"/>
</dbReference>
<keyword evidence="5" id="KW-0833">Ubl conjugation pathway</keyword>
<keyword evidence="7" id="KW-0788">Thiol protease</keyword>
<evidence type="ECO:0000256" key="2">
    <source>
        <dbReference type="ARBA" id="ARBA00009085"/>
    </source>
</evidence>
<evidence type="ECO:0000256" key="6">
    <source>
        <dbReference type="ARBA" id="ARBA00022801"/>
    </source>
</evidence>
<evidence type="ECO:0000256" key="8">
    <source>
        <dbReference type="SAM" id="MobiDB-lite"/>
    </source>
</evidence>
<evidence type="ECO:0000256" key="7">
    <source>
        <dbReference type="ARBA" id="ARBA00022807"/>
    </source>
</evidence>
<sequence>MSINDSEPENPFEENHELDKAGYEEDVSSSESSDYITEDEKAAAMALSLEKGIQNEPERIVISDDDDDVVDSRKFEVNMQKMLNPPPPCYEIEVEGYNTWELTDLLGMNVEKWYGPKFQVGEFEFNLLLMSPKTKPASVYSVYLEGHPIDKALGETDDWHCCVQFGIDAWDPANPSIHKANMANHRYTSKVTDWGFVGHLNTRLVQDSRLIKNNKINITAYVRIIKDHTGVLWHDFLDYDSKKETGFVGINNQGATCYLNSLLQSYYFTKVFRKKVYQIPTQDELSMDLPTFQQYLEQPKSVSLALQRIFYNLQTSDKPIDTLELTHSFGWNSADAFTQHDVQELNRILMDRLESKMKNTDIAGCLTDIFVGNMKSFIRCVNVDYESSRTEDFWDIQLNVKNLKNIKESFENYIELEMLDGDNKYEAPGYGLQDAEKGVVFESFPPVLHLQLKRFEYDFEYDRLIKINDRYEYFDQIDLKPYLDKDCAHYDEDWEYQLHGVLVHQGDVSMGHYYAMIRPSLEDEWFRFEDDRVWKVTPHEVFEGNFGADRLTTDLRNKSKDEQQEYQMKRHTSAYMLVYIRKSRVADMLADVTEEDTPLHLAKQINYELEERERLRKEQEEMHLYANLKIYTGKGFLKYEGFDLGPNEEDKINYSEDFYDPESNPIKIRMLKSEPFSKVYELVAEKLGEKSDPKEFRFWNIVSRHSSAVRPSSVIPYQYDDPRYGDVTVGQIVKHAESSLTRRRRANQSSQAVLFLEESSKSIKFISHSYYKLKQEGSELFNEITQSEPINDKYGKLCDIIPSHFSPKIEAVSSSSNNALIFIKYFDQEKQILKGISHLIVSLDSQVEYLTEILNNIMDFDIGTPLRFYEELGPNQIQHLSSDVSFYKSEIGHGDIICFTKAASEIKPSSEGEFKSVDEYYSFLANRVHFRVTPLIKADEDEEEYVKVDIEEPSDKENDPLEKRSNSIKSQKQFDLWFSTSSSYKSLANKIGAHIKVNPEYLRIFILGHSNQRIPFKKDTNFRKLIDKTPKSQTLDLQYEILNVTLTEFEEMKLCKVSWVGQGICREQKHEFFLPRSSTIETLIDRLQMKVNISGNDRDNLVCWAANKHLLAGVYNLDHTIDELDQVIIGNYPSYKKILAEGSDSVKLITGFQFFGKIQNRHSIPFIFDLIKGEPFTETKVRLHKLLGMSEKEFNSVRIAVSNLEDAEYLDIKERENMILYDISSANHLYICIDHPDRSVRRGSTFEPSIFIRE</sequence>
<feature type="region of interest" description="Disordered" evidence="8">
    <location>
        <begin position="948"/>
        <end position="967"/>
    </location>
</feature>
<dbReference type="STRING" id="983967.A0A1E4T7P7"/>
<dbReference type="PROSITE" id="PS00973">
    <property type="entry name" value="USP_2"/>
    <property type="match status" value="1"/>
</dbReference>
<keyword evidence="6" id="KW-0378">Hydrolase</keyword>
<dbReference type="AlphaFoldDB" id="A0A1E4T7P7"/>
<feature type="domain" description="USP" evidence="10">
    <location>
        <begin position="248"/>
        <end position="582"/>
    </location>
</feature>
<dbReference type="InterPro" id="IPR038765">
    <property type="entry name" value="Papain-like_cys_pep_sf"/>
</dbReference>
<dbReference type="OrthoDB" id="289038at2759"/>
<dbReference type="Pfam" id="PF12436">
    <property type="entry name" value="USP7_ICP0_bdg"/>
    <property type="match status" value="1"/>
</dbReference>
<keyword evidence="4" id="KW-0645">Protease</keyword>
<gene>
    <name evidence="11" type="ORF">CANARDRAFT_25963</name>
</gene>
<dbReference type="InterPro" id="IPR018200">
    <property type="entry name" value="USP_CS"/>
</dbReference>
<dbReference type="InterPro" id="IPR008974">
    <property type="entry name" value="TRAF-like"/>
</dbReference>
<dbReference type="InterPro" id="IPR024729">
    <property type="entry name" value="USP7_ICP0-binding_dom"/>
</dbReference>
<dbReference type="GO" id="GO:0006508">
    <property type="term" value="P:proteolysis"/>
    <property type="evidence" value="ECO:0007669"/>
    <property type="project" value="UniProtKB-KW"/>
</dbReference>
<evidence type="ECO:0000256" key="4">
    <source>
        <dbReference type="ARBA" id="ARBA00022670"/>
    </source>
</evidence>
<organism evidence="11 12">
    <name type="scientific">[Candida] arabinofermentans NRRL YB-2248</name>
    <dbReference type="NCBI Taxonomy" id="983967"/>
    <lineage>
        <taxon>Eukaryota</taxon>
        <taxon>Fungi</taxon>
        <taxon>Dikarya</taxon>
        <taxon>Ascomycota</taxon>
        <taxon>Saccharomycotina</taxon>
        <taxon>Pichiomycetes</taxon>
        <taxon>Pichiales</taxon>
        <taxon>Pichiaceae</taxon>
        <taxon>Ogataea</taxon>
        <taxon>Ogataea/Candida clade</taxon>
    </lineage>
</organism>
<dbReference type="Proteomes" id="UP000094801">
    <property type="component" value="Unassembled WGS sequence"/>
</dbReference>
<evidence type="ECO:0000256" key="5">
    <source>
        <dbReference type="ARBA" id="ARBA00022786"/>
    </source>
</evidence>
<dbReference type="SUPFAM" id="SSF54001">
    <property type="entry name" value="Cysteine proteinases"/>
    <property type="match status" value="1"/>
</dbReference>
<feature type="compositionally biased region" description="Basic and acidic residues" evidence="8">
    <location>
        <begin position="13"/>
        <end position="23"/>
    </location>
</feature>
<dbReference type="InterPro" id="IPR028889">
    <property type="entry name" value="USP"/>
</dbReference>
<dbReference type="GO" id="GO:0031647">
    <property type="term" value="P:regulation of protein stability"/>
    <property type="evidence" value="ECO:0007669"/>
    <property type="project" value="TreeGrafter"/>
</dbReference>
<dbReference type="GO" id="GO:0016579">
    <property type="term" value="P:protein deubiquitination"/>
    <property type="evidence" value="ECO:0007669"/>
    <property type="project" value="InterPro"/>
</dbReference>
<feature type="domain" description="MATH" evidence="9">
    <location>
        <begin position="95"/>
        <end position="222"/>
    </location>
</feature>
<dbReference type="InterPro" id="IPR050164">
    <property type="entry name" value="Peptidase_C19"/>
</dbReference>
<dbReference type="InterPro" id="IPR002083">
    <property type="entry name" value="MATH/TRAF_dom"/>
</dbReference>
<dbReference type="Gene3D" id="2.60.210.10">
    <property type="entry name" value="Apoptosis, Tumor Necrosis Factor Receptor Associated Protein 2, Chain A"/>
    <property type="match status" value="1"/>
</dbReference>
<evidence type="ECO:0000313" key="12">
    <source>
        <dbReference type="Proteomes" id="UP000094801"/>
    </source>
</evidence>
<dbReference type="InterPro" id="IPR029346">
    <property type="entry name" value="USP_C"/>
</dbReference>
<evidence type="ECO:0000256" key="1">
    <source>
        <dbReference type="ARBA" id="ARBA00000707"/>
    </source>
</evidence>
<dbReference type="Gene3D" id="3.90.70.10">
    <property type="entry name" value="Cysteine proteinases"/>
    <property type="match status" value="1"/>
</dbReference>
<dbReference type="GO" id="GO:0005829">
    <property type="term" value="C:cytosol"/>
    <property type="evidence" value="ECO:0007669"/>
    <property type="project" value="TreeGrafter"/>
</dbReference>
<comment type="catalytic activity">
    <reaction evidence="1">
        <text>Thiol-dependent hydrolysis of ester, thioester, amide, peptide and isopeptide bonds formed by the C-terminal Gly of ubiquitin (a 76-residue protein attached to proteins as an intracellular targeting signal).</text>
        <dbReference type="EC" id="3.4.19.12"/>
    </reaction>
</comment>
<dbReference type="SUPFAM" id="SSF49599">
    <property type="entry name" value="TRAF domain-like"/>
    <property type="match status" value="1"/>
</dbReference>
<dbReference type="PROSITE" id="PS50144">
    <property type="entry name" value="MATH"/>
    <property type="match status" value="1"/>
</dbReference>
<dbReference type="PANTHER" id="PTHR24006:SF644">
    <property type="entry name" value="UBIQUITIN CARBOXYL-TERMINAL HYDROLASE 7"/>
    <property type="match status" value="1"/>
</dbReference>
<dbReference type="EC" id="3.4.19.12" evidence="3"/>
<evidence type="ECO:0000259" key="9">
    <source>
        <dbReference type="PROSITE" id="PS50144"/>
    </source>
</evidence>
<dbReference type="Gene3D" id="3.10.20.90">
    <property type="entry name" value="Phosphatidylinositol 3-kinase Catalytic Subunit, Chain A, domain 1"/>
    <property type="match status" value="2"/>
</dbReference>
<feature type="compositionally biased region" description="Acidic residues" evidence="8">
    <location>
        <begin position="1"/>
        <end position="12"/>
    </location>
</feature>
<dbReference type="GO" id="GO:0005634">
    <property type="term" value="C:nucleus"/>
    <property type="evidence" value="ECO:0007669"/>
    <property type="project" value="TreeGrafter"/>
</dbReference>
<reference evidence="12" key="1">
    <citation type="submission" date="2016-04" db="EMBL/GenBank/DDBJ databases">
        <title>Comparative genomics of biotechnologically important yeasts.</title>
        <authorList>
            <consortium name="DOE Joint Genome Institute"/>
            <person name="Riley R."/>
            <person name="Haridas S."/>
            <person name="Wolfe K.H."/>
            <person name="Lopes M.R."/>
            <person name="Hittinger C.T."/>
            <person name="Goker M."/>
            <person name="Salamov A."/>
            <person name="Wisecaver J."/>
            <person name="Long T.M."/>
            <person name="Aerts A.L."/>
            <person name="Barry K."/>
            <person name="Choi C."/>
            <person name="Clum A."/>
            <person name="Coughlan A.Y."/>
            <person name="Deshpande S."/>
            <person name="Douglass A.P."/>
            <person name="Hanson S.J."/>
            <person name="Klenk H.-P."/>
            <person name="Labutti K."/>
            <person name="Lapidus A."/>
            <person name="Lindquist E."/>
            <person name="Lipzen A."/>
            <person name="Meier-Kolthoff J.P."/>
            <person name="Ohm R.A."/>
            <person name="Otillar R.P."/>
            <person name="Pangilinan J."/>
            <person name="Peng Y."/>
            <person name="Rokas A."/>
            <person name="Rosa C.A."/>
            <person name="Scheuner C."/>
            <person name="Sibirny A.A."/>
            <person name="Slot J.C."/>
            <person name="Stielow J.B."/>
            <person name="Sun H."/>
            <person name="Kurtzman C.P."/>
            <person name="Blackwell M."/>
            <person name="Grigoriev I.V."/>
            <person name="Jeffries T.W."/>
        </authorList>
    </citation>
    <scope>NUCLEOTIDE SEQUENCE [LARGE SCALE GENOMIC DNA]</scope>
    <source>
        <strain evidence="12">NRRL YB-2248</strain>
    </source>
</reference>
<feature type="compositionally biased region" description="Basic and acidic residues" evidence="8">
    <location>
        <begin position="948"/>
        <end position="965"/>
    </location>
</feature>
<dbReference type="PROSITE" id="PS50235">
    <property type="entry name" value="USP_3"/>
    <property type="match status" value="1"/>
</dbReference>
<dbReference type="CDD" id="cd02659">
    <property type="entry name" value="peptidase_C19C"/>
    <property type="match status" value="1"/>
</dbReference>
<evidence type="ECO:0000313" key="11">
    <source>
        <dbReference type="EMBL" id="ODV87741.1"/>
    </source>
</evidence>
<dbReference type="InterPro" id="IPR001394">
    <property type="entry name" value="Peptidase_C19_UCH"/>
</dbReference>
<proteinExistence type="inferred from homology"/>
<dbReference type="FunFam" id="3.90.70.10:FF:000044">
    <property type="entry name" value="Ubiquitin carboxyl-terminal hydrolase 13"/>
    <property type="match status" value="1"/>
</dbReference>
<evidence type="ECO:0000256" key="3">
    <source>
        <dbReference type="ARBA" id="ARBA00012759"/>
    </source>
</evidence>
<dbReference type="PANTHER" id="PTHR24006">
    <property type="entry name" value="UBIQUITIN CARBOXYL-TERMINAL HYDROLASE"/>
    <property type="match status" value="1"/>
</dbReference>
<keyword evidence="12" id="KW-1185">Reference proteome</keyword>
<dbReference type="GO" id="GO:0004843">
    <property type="term" value="F:cysteine-type deubiquitinase activity"/>
    <property type="evidence" value="ECO:0007669"/>
    <property type="project" value="UniProtKB-EC"/>
</dbReference>
<dbReference type="PROSITE" id="PS00972">
    <property type="entry name" value="USP_1"/>
    <property type="match status" value="1"/>
</dbReference>
<dbReference type="EMBL" id="KV453847">
    <property type="protein sequence ID" value="ODV87741.1"/>
    <property type="molecule type" value="Genomic_DNA"/>
</dbReference>
<comment type="similarity">
    <text evidence="2">Belongs to the peptidase C19 family.</text>
</comment>
<feature type="region of interest" description="Disordered" evidence="8">
    <location>
        <begin position="1"/>
        <end position="37"/>
    </location>
</feature>
<evidence type="ECO:0000259" key="10">
    <source>
        <dbReference type="PROSITE" id="PS50235"/>
    </source>
</evidence>
<name>A0A1E4T7P7_9ASCO</name>
<accession>A0A1E4T7P7</accession>
<dbReference type="Pfam" id="PF14533">
    <property type="entry name" value="USP7_C2"/>
    <property type="match status" value="1"/>
</dbReference>